<feature type="region of interest" description="Disordered" evidence="2">
    <location>
        <begin position="606"/>
        <end position="626"/>
    </location>
</feature>
<dbReference type="PANTHER" id="PTHR45168">
    <property type="entry name" value="DNAJ HOMOLOG SUBFAMILY B MEMBER 2"/>
    <property type="match status" value="1"/>
</dbReference>
<feature type="region of interest" description="Disordered" evidence="2">
    <location>
        <begin position="178"/>
        <end position="215"/>
    </location>
</feature>
<sequence>MSFYLGFYHPFDGGLLGLCEICGAAVIPSALKRHVEQRHSEQSLKPASTDRNEAVKPKKPTETAGNKRNRQPKVSLKKLNAGPPWNIEEKSTGKSVPIEAPSPKPRAAPGPKSSKAYVKRRRNKKADVVSVPFPVPLPPESLPNPIVAIPKLENVDLGDGWGSRVGYDGRLSQAIESADDARRGKGSLSDLIQSSEPDSRKLPFNRTGGRISTIGAPKKYNTPAFVPFRLKPPVSSDKVRDVIFDDADLDEDDDENLIRLMKDVKHMQIQFQDSPGKSSSSCPKVALCQTPVRNPLSSSLHLKPQSTCEDAVFPNGQVNYPLGFPATSADFPGPENGKEMHGHRPFTILDFDGNQCDQVQRQSLSPTSSPPHLLPHPNSWSNPPQLHAYGLFRDGPAFFDGHHKFYRMRKKWRKSMESMKELSKKVKKKVDLPGGASFQFTSAVNRDTADDNLSLDSIDGVSFGEGPGPSSSLERRAIKRENDFSNGFSDGICDPSAPAELLNSMISAAKKPKLSESDNAVEPQPTMSMVSNGCIIPPEEPNGRTISGPALTATVEYSGGRAVRLNPGDDAAQVQYSSDSLHEALLSSARLAGRFFRGPLLAEDALSSRSHPPAGPSTSNTDTRFSIPNDLQCSDYVVELSRCNLDPLTRAFTVEIDSGQIGSWKTTAGLRSVFALTDAHSAAMVEFYRVLGLEKNCTAQDIKKASRIDSIRLSRYRKLALKWHPDKNPSNQEEANRRFKEISEAYEVLSDECRNEFEESRRKSYDLRGSRDKGEKLRRRQTFSFPFSPSFRRYYGSHFGRHQSRSRPGTKSGSRSHHELSTNFSPFFDLFAGFGSDPFGSTGMSSNPGYVDLTTFSSSSGGGGVSKRTTTSTKYVNGVKIQTKKVTENGIETVMVYENDSLKSKTINGKPQPIGR</sequence>
<dbReference type="PRINTS" id="PR00625">
    <property type="entry name" value="JDOMAIN"/>
</dbReference>
<dbReference type="AlphaFoldDB" id="A0A7R9BEC8"/>
<keyword evidence="5" id="KW-1185">Reference proteome</keyword>
<feature type="compositionally biased region" description="Basic and acidic residues" evidence="2">
    <location>
        <begin position="37"/>
        <end position="61"/>
    </location>
</feature>
<proteinExistence type="predicted"/>
<reference evidence="4" key="1">
    <citation type="submission" date="2020-11" db="EMBL/GenBank/DDBJ databases">
        <authorList>
            <person name="Tran Van P."/>
        </authorList>
    </citation>
    <scope>NUCLEOTIDE SEQUENCE</scope>
</reference>
<evidence type="ECO:0000259" key="3">
    <source>
        <dbReference type="PROSITE" id="PS50076"/>
    </source>
</evidence>
<dbReference type="GO" id="GO:0030544">
    <property type="term" value="F:Hsp70 protein binding"/>
    <property type="evidence" value="ECO:0007669"/>
    <property type="project" value="InterPro"/>
</dbReference>
<dbReference type="PANTHER" id="PTHR45168:SF3">
    <property type="entry name" value="DNAJ HEAT SHOCK PROTEIN FAMILY (HSP40) MEMBER B2"/>
    <property type="match status" value="1"/>
</dbReference>
<dbReference type="InterPro" id="IPR001623">
    <property type="entry name" value="DnaJ_domain"/>
</dbReference>
<gene>
    <name evidence="4" type="ORF">NMOB1V02_LOCUS1531</name>
</gene>
<name>A0A7R9BEC8_9CRUS</name>
<feature type="region of interest" description="Disordered" evidence="2">
    <location>
        <begin position="798"/>
        <end position="818"/>
    </location>
</feature>
<dbReference type="GO" id="GO:0051082">
    <property type="term" value="F:unfolded protein binding"/>
    <property type="evidence" value="ECO:0007669"/>
    <property type="project" value="InterPro"/>
</dbReference>
<dbReference type="EMBL" id="CAJPEX010000155">
    <property type="protein sequence ID" value="CAG0913809.1"/>
    <property type="molecule type" value="Genomic_DNA"/>
</dbReference>
<dbReference type="EMBL" id="OA882192">
    <property type="protein sequence ID" value="CAD7273657.1"/>
    <property type="molecule type" value="Genomic_DNA"/>
</dbReference>
<organism evidence="4">
    <name type="scientific">Notodromas monacha</name>
    <dbReference type="NCBI Taxonomy" id="399045"/>
    <lineage>
        <taxon>Eukaryota</taxon>
        <taxon>Metazoa</taxon>
        <taxon>Ecdysozoa</taxon>
        <taxon>Arthropoda</taxon>
        <taxon>Crustacea</taxon>
        <taxon>Oligostraca</taxon>
        <taxon>Ostracoda</taxon>
        <taxon>Podocopa</taxon>
        <taxon>Podocopida</taxon>
        <taxon>Cypridocopina</taxon>
        <taxon>Cypridoidea</taxon>
        <taxon>Cyprididae</taxon>
        <taxon>Notodromas</taxon>
    </lineage>
</organism>
<dbReference type="CDD" id="cd06257">
    <property type="entry name" value="DnaJ"/>
    <property type="match status" value="1"/>
</dbReference>
<protein>
    <recommendedName>
        <fullName evidence="3">J domain-containing protein</fullName>
    </recommendedName>
</protein>
<dbReference type="Pfam" id="PF00226">
    <property type="entry name" value="DnaJ"/>
    <property type="match status" value="1"/>
</dbReference>
<feature type="compositionally biased region" description="Polar residues" evidence="2">
    <location>
        <begin position="616"/>
        <end position="626"/>
    </location>
</feature>
<feature type="region of interest" description="Disordered" evidence="2">
    <location>
        <begin position="358"/>
        <end position="377"/>
    </location>
</feature>
<dbReference type="PROSITE" id="PS50076">
    <property type="entry name" value="DNAJ_2"/>
    <property type="match status" value="1"/>
</dbReference>
<dbReference type="Proteomes" id="UP000678499">
    <property type="component" value="Unassembled WGS sequence"/>
</dbReference>
<feature type="domain" description="J" evidence="3">
    <location>
        <begin position="686"/>
        <end position="769"/>
    </location>
</feature>
<evidence type="ECO:0000313" key="5">
    <source>
        <dbReference type="Proteomes" id="UP000678499"/>
    </source>
</evidence>
<keyword evidence="1" id="KW-0143">Chaperone</keyword>
<evidence type="ECO:0000313" key="4">
    <source>
        <dbReference type="EMBL" id="CAD7273657.1"/>
    </source>
</evidence>
<dbReference type="SUPFAM" id="SSF46565">
    <property type="entry name" value="Chaperone J-domain"/>
    <property type="match status" value="1"/>
</dbReference>
<dbReference type="Gene3D" id="1.10.287.110">
    <property type="entry name" value="DnaJ domain"/>
    <property type="match status" value="1"/>
</dbReference>
<evidence type="ECO:0000256" key="1">
    <source>
        <dbReference type="ARBA" id="ARBA00023186"/>
    </source>
</evidence>
<accession>A0A7R9BEC8</accession>
<evidence type="ECO:0000256" key="2">
    <source>
        <dbReference type="SAM" id="MobiDB-lite"/>
    </source>
</evidence>
<dbReference type="SMART" id="SM00271">
    <property type="entry name" value="DnaJ"/>
    <property type="match status" value="1"/>
</dbReference>
<dbReference type="InterPro" id="IPR043183">
    <property type="entry name" value="DNJB2/6-like"/>
</dbReference>
<dbReference type="OrthoDB" id="10250354at2759"/>
<dbReference type="InterPro" id="IPR036869">
    <property type="entry name" value="J_dom_sf"/>
</dbReference>
<feature type="region of interest" description="Disordered" evidence="2">
    <location>
        <begin position="37"/>
        <end position="118"/>
    </location>
</feature>